<protein>
    <submittedName>
        <fullName evidence="2">Uncharacterized protein</fullName>
    </submittedName>
</protein>
<accession>A0A2Z6NM22</accession>
<feature type="signal peptide" evidence="1">
    <location>
        <begin position="1"/>
        <end position="22"/>
    </location>
</feature>
<dbReference type="Proteomes" id="UP000242715">
    <property type="component" value="Unassembled WGS sequence"/>
</dbReference>
<evidence type="ECO:0000313" key="2">
    <source>
        <dbReference type="EMBL" id="GAU45021.1"/>
    </source>
</evidence>
<dbReference type="AlphaFoldDB" id="A0A2Z6NM22"/>
<keyword evidence="1" id="KW-0732">Signal</keyword>
<reference evidence="3" key="1">
    <citation type="journal article" date="2017" name="Front. Plant Sci.">
        <title>Climate Clever Clovers: New Paradigm to Reduce the Environmental Footprint of Ruminants by Breeding Low Methanogenic Forages Utilizing Haplotype Variation.</title>
        <authorList>
            <person name="Kaur P."/>
            <person name="Appels R."/>
            <person name="Bayer P.E."/>
            <person name="Keeble-Gagnere G."/>
            <person name="Wang J."/>
            <person name="Hirakawa H."/>
            <person name="Shirasawa K."/>
            <person name="Vercoe P."/>
            <person name="Stefanova K."/>
            <person name="Durmic Z."/>
            <person name="Nichols P."/>
            <person name="Revell C."/>
            <person name="Isobe S.N."/>
            <person name="Edwards D."/>
            <person name="Erskine W."/>
        </authorList>
    </citation>
    <scope>NUCLEOTIDE SEQUENCE [LARGE SCALE GENOMIC DNA]</scope>
    <source>
        <strain evidence="3">cv. Daliak</strain>
    </source>
</reference>
<feature type="chain" id="PRO_5016377172" evidence="1">
    <location>
        <begin position="23"/>
        <end position="125"/>
    </location>
</feature>
<gene>
    <name evidence="2" type="ORF">TSUD_94560</name>
</gene>
<sequence>MPRGILLVQLCIHGLMSWRGMGERQMEILIYSSRLFWWEGKRGRVMIKSFFVRKQFKTRGRVWGIFNNRRTPQGRKESIISSSFLPFPSPQTLPFLFPANSQQSLKVLLRSRAGLIFKCRGATKT</sequence>
<dbReference type="EMBL" id="DF974094">
    <property type="protein sequence ID" value="GAU45021.1"/>
    <property type="molecule type" value="Genomic_DNA"/>
</dbReference>
<name>A0A2Z6NM22_TRISU</name>
<keyword evidence="3" id="KW-1185">Reference proteome</keyword>
<evidence type="ECO:0000313" key="3">
    <source>
        <dbReference type="Proteomes" id="UP000242715"/>
    </source>
</evidence>
<evidence type="ECO:0000256" key="1">
    <source>
        <dbReference type="SAM" id="SignalP"/>
    </source>
</evidence>
<organism evidence="2 3">
    <name type="scientific">Trifolium subterraneum</name>
    <name type="common">Subterranean clover</name>
    <dbReference type="NCBI Taxonomy" id="3900"/>
    <lineage>
        <taxon>Eukaryota</taxon>
        <taxon>Viridiplantae</taxon>
        <taxon>Streptophyta</taxon>
        <taxon>Embryophyta</taxon>
        <taxon>Tracheophyta</taxon>
        <taxon>Spermatophyta</taxon>
        <taxon>Magnoliopsida</taxon>
        <taxon>eudicotyledons</taxon>
        <taxon>Gunneridae</taxon>
        <taxon>Pentapetalae</taxon>
        <taxon>rosids</taxon>
        <taxon>fabids</taxon>
        <taxon>Fabales</taxon>
        <taxon>Fabaceae</taxon>
        <taxon>Papilionoideae</taxon>
        <taxon>50 kb inversion clade</taxon>
        <taxon>NPAAA clade</taxon>
        <taxon>Hologalegina</taxon>
        <taxon>IRL clade</taxon>
        <taxon>Trifolieae</taxon>
        <taxon>Trifolium</taxon>
    </lineage>
</organism>
<proteinExistence type="predicted"/>